<dbReference type="EMBL" id="CACVBM020001133">
    <property type="protein sequence ID" value="CAA7033507.1"/>
    <property type="molecule type" value="Genomic_DNA"/>
</dbReference>
<gene>
    <name evidence="1" type="ORF">MERR_LOCUS20742</name>
</gene>
<reference evidence="1" key="1">
    <citation type="submission" date="2020-01" db="EMBL/GenBank/DDBJ databases">
        <authorList>
            <person name="Mishra B."/>
        </authorList>
    </citation>
    <scope>NUCLEOTIDE SEQUENCE [LARGE SCALE GENOMIC DNA]</scope>
</reference>
<accession>A0A6D2IWC7</accession>
<name>A0A6D2IWC7_9BRAS</name>
<evidence type="ECO:0000313" key="1">
    <source>
        <dbReference type="EMBL" id="CAA7033507.1"/>
    </source>
</evidence>
<sequence length="82" mass="8855">MFLTIAQIRPAHLLVSTTPLDGYGCEVTEQRWFSDRGFETADMGNPVSFGRGSGDPFKKNSRMEKSETATATFVVSGGCSCA</sequence>
<protein>
    <submittedName>
        <fullName evidence="1">Uncharacterized protein</fullName>
    </submittedName>
</protein>
<proteinExistence type="predicted"/>
<dbReference type="AlphaFoldDB" id="A0A6D2IWC7"/>
<keyword evidence="2" id="KW-1185">Reference proteome</keyword>
<dbReference type="Proteomes" id="UP000467841">
    <property type="component" value="Unassembled WGS sequence"/>
</dbReference>
<comment type="caution">
    <text evidence="1">The sequence shown here is derived from an EMBL/GenBank/DDBJ whole genome shotgun (WGS) entry which is preliminary data.</text>
</comment>
<evidence type="ECO:0000313" key="2">
    <source>
        <dbReference type="Proteomes" id="UP000467841"/>
    </source>
</evidence>
<organism evidence="1 2">
    <name type="scientific">Microthlaspi erraticum</name>
    <dbReference type="NCBI Taxonomy" id="1685480"/>
    <lineage>
        <taxon>Eukaryota</taxon>
        <taxon>Viridiplantae</taxon>
        <taxon>Streptophyta</taxon>
        <taxon>Embryophyta</taxon>
        <taxon>Tracheophyta</taxon>
        <taxon>Spermatophyta</taxon>
        <taxon>Magnoliopsida</taxon>
        <taxon>eudicotyledons</taxon>
        <taxon>Gunneridae</taxon>
        <taxon>Pentapetalae</taxon>
        <taxon>rosids</taxon>
        <taxon>malvids</taxon>
        <taxon>Brassicales</taxon>
        <taxon>Brassicaceae</taxon>
        <taxon>Coluteocarpeae</taxon>
        <taxon>Microthlaspi</taxon>
    </lineage>
</organism>